<proteinExistence type="predicted"/>
<dbReference type="OrthoDB" id="670734at2"/>
<dbReference type="InterPro" id="IPR036890">
    <property type="entry name" value="HATPase_C_sf"/>
</dbReference>
<dbReference type="SUPFAM" id="SSF55874">
    <property type="entry name" value="ATPase domain of HSP90 chaperone/DNA topoisomerase II/histidine kinase"/>
    <property type="match status" value="1"/>
</dbReference>
<dbReference type="EMBL" id="STFF01000001">
    <property type="protein sequence ID" value="THU41763.1"/>
    <property type="molecule type" value="Genomic_DNA"/>
</dbReference>
<sequence length="151" mass="16403">MKSLMEISHSVSSNQTVATEPVPLHRLIDQLMVGLLPLVTGKKSFIINDVDQTFQLQADENLLAYVLGNLLSGAINGTENVCIRVEAVCNNEGVQIRVRNNGSYFYSTVSNGFSHVVQAARQLGGNISIYNQQNEGTTLTFSMAAPVQTIC</sequence>
<reference evidence="1 2" key="1">
    <citation type="submission" date="2019-04" db="EMBL/GenBank/DDBJ databases">
        <title>Niastella caeni sp. nov., isolated from activated sludge.</title>
        <authorList>
            <person name="Sheng M."/>
        </authorList>
    </citation>
    <scope>NUCLEOTIDE SEQUENCE [LARGE SCALE GENOMIC DNA]</scope>
    <source>
        <strain evidence="1 2">HX-2-15</strain>
    </source>
</reference>
<keyword evidence="1" id="KW-0808">Transferase</keyword>
<evidence type="ECO:0000313" key="1">
    <source>
        <dbReference type="EMBL" id="THU41763.1"/>
    </source>
</evidence>
<dbReference type="Proteomes" id="UP000306918">
    <property type="component" value="Unassembled WGS sequence"/>
</dbReference>
<dbReference type="AlphaFoldDB" id="A0A4S8I0W8"/>
<accession>A0A4S8I0W8</accession>
<dbReference type="GO" id="GO:0016301">
    <property type="term" value="F:kinase activity"/>
    <property type="evidence" value="ECO:0007669"/>
    <property type="project" value="UniProtKB-KW"/>
</dbReference>
<evidence type="ECO:0000313" key="2">
    <source>
        <dbReference type="Proteomes" id="UP000306918"/>
    </source>
</evidence>
<gene>
    <name evidence="1" type="ORF">FAM09_06590</name>
</gene>
<dbReference type="RefSeq" id="WP_136576251.1">
    <property type="nucleotide sequence ID" value="NZ_STFF01000001.1"/>
</dbReference>
<protein>
    <submittedName>
        <fullName evidence="1">HAMP domain-containing histidine kinase</fullName>
    </submittedName>
</protein>
<keyword evidence="2" id="KW-1185">Reference proteome</keyword>
<dbReference type="Gene3D" id="3.30.565.10">
    <property type="entry name" value="Histidine kinase-like ATPase, C-terminal domain"/>
    <property type="match status" value="1"/>
</dbReference>
<name>A0A4S8I0W8_9BACT</name>
<keyword evidence="1" id="KW-0418">Kinase</keyword>
<comment type="caution">
    <text evidence="1">The sequence shown here is derived from an EMBL/GenBank/DDBJ whole genome shotgun (WGS) entry which is preliminary data.</text>
</comment>
<organism evidence="1 2">
    <name type="scientific">Niastella caeni</name>
    <dbReference type="NCBI Taxonomy" id="2569763"/>
    <lineage>
        <taxon>Bacteria</taxon>
        <taxon>Pseudomonadati</taxon>
        <taxon>Bacteroidota</taxon>
        <taxon>Chitinophagia</taxon>
        <taxon>Chitinophagales</taxon>
        <taxon>Chitinophagaceae</taxon>
        <taxon>Niastella</taxon>
    </lineage>
</organism>